<reference evidence="2 3" key="1">
    <citation type="journal article" date="2018" name="PLoS ONE">
        <title>The draft genome of Kipferlia bialata reveals reductive genome evolution in fornicate parasites.</title>
        <authorList>
            <person name="Tanifuji G."/>
            <person name="Takabayashi S."/>
            <person name="Kume K."/>
            <person name="Takagi M."/>
            <person name="Nakayama T."/>
            <person name="Kamikawa R."/>
            <person name="Inagaki Y."/>
            <person name="Hashimoto T."/>
        </authorList>
    </citation>
    <scope>NUCLEOTIDE SEQUENCE [LARGE SCALE GENOMIC DNA]</scope>
    <source>
        <strain evidence="2">NY0173</strain>
    </source>
</reference>
<accession>A0A9K3D0U4</accession>
<dbReference type="EMBL" id="BDIP01002004">
    <property type="protein sequence ID" value="GIQ85555.1"/>
    <property type="molecule type" value="Genomic_DNA"/>
</dbReference>
<dbReference type="AlphaFoldDB" id="A0A9K3D0U4"/>
<dbReference type="InterPro" id="IPR035892">
    <property type="entry name" value="C2_domain_sf"/>
</dbReference>
<dbReference type="PROSITE" id="PS50004">
    <property type="entry name" value="C2"/>
    <property type="match status" value="1"/>
</dbReference>
<dbReference type="CDD" id="cd00030">
    <property type="entry name" value="C2"/>
    <property type="match status" value="1"/>
</dbReference>
<name>A0A9K3D0U4_9EUKA</name>
<dbReference type="Proteomes" id="UP000265618">
    <property type="component" value="Unassembled WGS sequence"/>
</dbReference>
<dbReference type="SMART" id="SM00239">
    <property type="entry name" value="C2"/>
    <property type="match status" value="1"/>
</dbReference>
<evidence type="ECO:0000259" key="1">
    <source>
        <dbReference type="PROSITE" id="PS50004"/>
    </source>
</evidence>
<dbReference type="GO" id="GO:0010628">
    <property type="term" value="P:positive regulation of gene expression"/>
    <property type="evidence" value="ECO:0007669"/>
    <property type="project" value="TreeGrafter"/>
</dbReference>
<dbReference type="InterPro" id="IPR000008">
    <property type="entry name" value="C2_dom"/>
</dbReference>
<organism evidence="2 3">
    <name type="scientific">Kipferlia bialata</name>
    <dbReference type="NCBI Taxonomy" id="797122"/>
    <lineage>
        <taxon>Eukaryota</taxon>
        <taxon>Metamonada</taxon>
        <taxon>Carpediemonas-like organisms</taxon>
        <taxon>Kipferlia</taxon>
    </lineage>
</organism>
<dbReference type="PANTHER" id="PTHR47800">
    <property type="entry name" value="C2 DOMAIN-CONTAINING PROTEIN"/>
    <property type="match status" value="1"/>
</dbReference>
<gene>
    <name evidence="2" type="ORF">KIPB_007243</name>
</gene>
<feature type="domain" description="C2" evidence="1">
    <location>
        <begin position="344"/>
        <end position="476"/>
    </location>
</feature>
<sequence length="583" mass="65243">MFLSMLRSMFQALPYRWDKIAEARDTGVTDEATATPIGLADMTLDISNVHEIRAYYNAIFQHTDTVTDIERERNSFGVESAVIVVGYLLEEVYSHSVVETLDTLQEERREKGIRQHTMLQALEVFTDIVDQRRLKKCMSRINSLIGKMEGVDEEASFSIPLYTRPINVLALPKRKVLITLFRKRFLRDMVLLSPLPAAAGGVVVSLSRSLTRCPTLPASTFQPPTLWSYMSPSDIDACMDAEREGGVGAHLQYDPHAHIPSSSDLGRVCDLVGSLAEVYALDATSPDILSKVCKMTDRYVRFLEASVVAKGSRSLTAKHMKGLAGFMDQSTAGSPMLSPAMVLRKGGSRRFLGKKDDTVCRVCVRSASNLLAMDENGLSDPYCTVRLGVGIQSRRADTPTIRFSLNPRWNFMVQFTYCADSGDDNEFGQTRKRKRGDMSFKVHDKDWGEKDDFLGGASLVFPAVPHRSSSEFDRILDSVLAAPAESYFVRSWDRKLEVMQKWRVLVKGVSKQELPEPHKIWPQDSAIALCIDVDTPLYHKSEPEAGSLSYSVVLFMKDTQSLVDSCLIKRTEDTAWDSDQELS</sequence>
<evidence type="ECO:0000313" key="3">
    <source>
        <dbReference type="Proteomes" id="UP000265618"/>
    </source>
</evidence>
<dbReference type="Pfam" id="PF00168">
    <property type="entry name" value="C2"/>
    <property type="match status" value="1"/>
</dbReference>
<evidence type="ECO:0000313" key="2">
    <source>
        <dbReference type="EMBL" id="GIQ85555.1"/>
    </source>
</evidence>
<dbReference type="SUPFAM" id="SSF49562">
    <property type="entry name" value="C2 domain (Calcium/lipid-binding domain, CaLB)"/>
    <property type="match status" value="1"/>
</dbReference>
<dbReference type="PANTHER" id="PTHR47800:SF5">
    <property type="entry name" value="FER-1-LIKE PROTEIN 6"/>
    <property type="match status" value="1"/>
</dbReference>
<comment type="caution">
    <text evidence="2">The sequence shown here is derived from an EMBL/GenBank/DDBJ whole genome shotgun (WGS) entry which is preliminary data.</text>
</comment>
<keyword evidence="3" id="KW-1185">Reference proteome</keyword>
<protein>
    <recommendedName>
        <fullName evidence="1">C2 domain-containing protein</fullName>
    </recommendedName>
</protein>
<feature type="non-terminal residue" evidence="2">
    <location>
        <position position="1"/>
    </location>
</feature>
<dbReference type="Gene3D" id="2.60.40.150">
    <property type="entry name" value="C2 domain"/>
    <property type="match status" value="1"/>
</dbReference>
<proteinExistence type="predicted"/>
<dbReference type="OrthoDB" id="2015333at2759"/>